<accession>A0AAN6UP49</accession>
<dbReference type="Pfam" id="PF13489">
    <property type="entry name" value="Methyltransf_23"/>
    <property type="match status" value="1"/>
</dbReference>
<evidence type="ECO:0000256" key="1">
    <source>
        <dbReference type="SAM" id="Phobius"/>
    </source>
</evidence>
<keyword evidence="1" id="KW-0472">Membrane</keyword>
<organism evidence="2 3">
    <name type="scientific">Trichocladium antarcticum</name>
    <dbReference type="NCBI Taxonomy" id="1450529"/>
    <lineage>
        <taxon>Eukaryota</taxon>
        <taxon>Fungi</taxon>
        <taxon>Dikarya</taxon>
        <taxon>Ascomycota</taxon>
        <taxon>Pezizomycotina</taxon>
        <taxon>Sordariomycetes</taxon>
        <taxon>Sordariomycetidae</taxon>
        <taxon>Sordariales</taxon>
        <taxon>Chaetomiaceae</taxon>
        <taxon>Trichocladium</taxon>
    </lineage>
</organism>
<name>A0AAN6UP49_9PEZI</name>
<dbReference type="InterPro" id="IPR029063">
    <property type="entry name" value="SAM-dependent_MTases_sf"/>
</dbReference>
<reference evidence="2" key="2">
    <citation type="submission" date="2023-05" db="EMBL/GenBank/DDBJ databases">
        <authorList>
            <consortium name="Lawrence Berkeley National Laboratory"/>
            <person name="Steindorff A."/>
            <person name="Hensen N."/>
            <person name="Bonometti L."/>
            <person name="Westerberg I."/>
            <person name="Brannstrom I.O."/>
            <person name="Guillou S."/>
            <person name="Cros-Aarteil S."/>
            <person name="Calhoun S."/>
            <person name="Haridas S."/>
            <person name="Kuo A."/>
            <person name="Mondo S."/>
            <person name="Pangilinan J."/>
            <person name="Riley R."/>
            <person name="Labutti K."/>
            <person name="Andreopoulos B."/>
            <person name="Lipzen A."/>
            <person name="Chen C."/>
            <person name="Yanf M."/>
            <person name="Daum C."/>
            <person name="Ng V."/>
            <person name="Clum A."/>
            <person name="Ohm R."/>
            <person name="Martin F."/>
            <person name="Silar P."/>
            <person name="Natvig D."/>
            <person name="Lalanne C."/>
            <person name="Gautier V."/>
            <person name="Ament-Velasquez S.L."/>
            <person name="Kruys A."/>
            <person name="Hutchinson M.I."/>
            <person name="Powell A.J."/>
            <person name="Barry K."/>
            <person name="Miller A.N."/>
            <person name="Grigoriev I.V."/>
            <person name="Debuchy R."/>
            <person name="Gladieux P."/>
            <person name="Thoren M.H."/>
            <person name="Johannesson H."/>
        </authorList>
    </citation>
    <scope>NUCLEOTIDE SEQUENCE</scope>
    <source>
        <strain evidence="2">CBS 123565</strain>
    </source>
</reference>
<keyword evidence="3" id="KW-1185">Reference proteome</keyword>
<evidence type="ECO:0000313" key="3">
    <source>
        <dbReference type="Proteomes" id="UP001304895"/>
    </source>
</evidence>
<dbReference type="GO" id="GO:0032259">
    <property type="term" value="P:methylation"/>
    <property type="evidence" value="ECO:0007669"/>
    <property type="project" value="UniProtKB-KW"/>
</dbReference>
<keyword evidence="2" id="KW-0489">Methyltransferase</keyword>
<dbReference type="EMBL" id="MU853403">
    <property type="protein sequence ID" value="KAK4136637.1"/>
    <property type="molecule type" value="Genomic_DNA"/>
</dbReference>
<keyword evidence="1" id="KW-1133">Transmembrane helix</keyword>
<evidence type="ECO:0000313" key="2">
    <source>
        <dbReference type="EMBL" id="KAK4136637.1"/>
    </source>
</evidence>
<proteinExistence type="predicted"/>
<dbReference type="Pfam" id="PF11899">
    <property type="entry name" value="DUF3419"/>
    <property type="match status" value="1"/>
</dbReference>
<keyword evidence="2" id="KW-0808">Transferase</keyword>
<keyword evidence="1" id="KW-0812">Transmembrane</keyword>
<dbReference type="PANTHER" id="PTHR47473">
    <property type="entry name" value="BTA1P"/>
    <property type="match status" value="1"/>
</dbReference>
<dbReference type="PANTHER" id="PTHR47473:SF1">
    <property type="entry name" value="METHYLTRANSFERASE DOMAIN-CONTAINING PROTEIN"/>
    <property type="match status" value="1"/>
</dbReference>
<dbReference type="Proteomes" id="UP001304895">
    <property type="component" value="Unassembled WGS sequence"/>
</dbReference>
<reference evidence="2" key="1">
    <citation type="journal article" date="2023" name="Mol. Phylogenet. Evol.">
        <title>Genome-scale phylogeny and comparative genomics of the fungal order Sordariales.</title>
        <authorList>
            <person name="Hensen N."/>
            <person name="Bonometti L."/>
            <person name="Westerberg I."/>
            <person name="Brannstrom I.O."/>
            <person name="Guillou S."/>
            <person name="Cros-Aarteil S."/>
            <person name="Calhoun S."/>
            <person name="Haridas S."/>
            <person name="Kuo A."/>
            <person name="Mondo S."/>
            <person name="Pangilinan J."/>
            <person name="Riley R."/>
            <person name="LaButti K."/>
            <person name="Andreopoulos B."/>
            <person name="Lipzen A."/>
            <person name="Chen C."/>
            <person name="Yan M."/>
            <person name="Daum C."/>
            <person name="Ng V."/>
            <person name="Clum A."/>
            <person name="Steindorff A."/>
            <person name="Ohm R.A."/>
            <person name="Martin F."/>
            <person name="Silar P."/>
            <person name="Natvig D.O."/>
            <person name="Lalanne C."/>
            <person name="Gautier V."/>
            <person name="Ament-Velasquez S.L."/>
            <person name="Kruys A."/>
            <person name="Hutchinson M.I."/>
            <person name="Powell A.J."/>
            <person name="Barry K."/>
            <person name="Miller A.N."/>
            <person name="Grigoriev I.V."/>
            <person name="Debuchy R."/>
            <person name="Gladieux P."/>
            <person name="Hiltunen Thoren M."/>
            <person name="Johannesson H."/>
        </authorList>
    </citation>
    <scope>NUCLEOTIDE SEQUENCE</scope>
    <source>
        <strain evidence="2">CBS 123565</strain>
    </source>
</reference>
<gene>
    <name evidence="2" type="ORF">BT67DRAFT_374204</name>
</gene>
<dbReference type="InterPro" id="IPR021829">
    <property type="entry name" value="DUF3419"/>
</dbReference>
<sequence>MASFSAYSLPLDTIIIYPTSLFAGIAGILSFAIGLYKLSKPPSRDGPGQDPGLVKSFLLFCYSCFLKPHSGAAKGGQQGALESFYASQADVYDVTRKRLLKGREDMLALAAAQLRFRAEKEGGGASGRRIWVDVGGGTGWNIEAMSEFLNVPEFFSSIYLVDFSPSLCQVARKRFARLGWTNVKVVCEDVRKFRLDDYEDGLSSPASTPTSPFTSYFDTQRPDHGGADLVTMSYSLSMIPDFYSVIDSLTSLLSPHGIIGVVDFYVQSKVDVASRNYTSGLVGRHVSYLGRTFWRAWFDLDRVALEPARRDYLEYRFGSMLTANLRNQTLGSIPYYIWLGCQKQRFSSTSLPRETIEQIGSLEPGSPYPSPCKALDAAVGNLAANLPLPSFFYQNHDWRIFYEDQLEKHTQFNDEYIYAFTWEDSQVDKTLLNLGPDDVVLAITSAGDNILSYALESPAEIHAVDLNPAQNHLLELKVAALTALPYEDFWRIFGEGKHPEFRSLLLCKLSPHLSSRAFQYWLNNAGIFTSARGRGLYDTGGSKHAIRVFRWVARIFGCRQAVEQLLATQTLAEQRAIWQSKIRPALFSRLVNSLIVSTETFLWAALGVPRNQLAMIEADHTTTTTTTTTTNPSRASAIHSYMANTLDPIATTTHIATTNPYYLVCLAGRYTPRCHPDYLDPQAHARLAAAATALDRLHIHTDELAAVLARARPASLTVASIMDSMDWFDPGEPAAREQIVGLRRALRTGGRVLLRSAARRPWYVREFEAGGFVAERVGERVPGTVIDRVNMYASCWVLVKAEGWTGDGEGGGL</sequence>
<dbReference type="Gene3D" id="3.40.50.150">
    <property type="entry name" value="Vaccinia Virus protein VP39"/>
    <property type="match status" value="1"/>
</dbReference>
<comment type="caution">
    <text evidence="2">The sequence shown here is derived from an EMBL/GenBank/DDBJ whole genome shotgun (WGS) entry which is preliminary data.</text>
</comment>
<feature type="transmembrane region" description="Helical" evidence="1">
    <location>
        <begin position="14"/>
        <end position="36"/>
    </location>
</feature>
<dbReference type="CDD" id="cd02440">
    <property type="entry name" value="AdoMet_MTases"/>
    <property type="match status" value="1"/>
</dbReference>
<dbReference type="SUPFAM" id="SSF53335">
    <property type="entry name" value="S-adenosyl-L-methionine-dependent methyltransferases"/>
    <property type="match status" value="1"/>
</dbReference>
<protein>
    <submittedName>
        <fullName evidence="2">Methyltransferase type 11</fullName>
    </submittedName>
</protein>
<dbReference type="AlphaFoldDB" id="A0AAN6UP49"/>
<dbReference type="GO" id="GO:0008168">
    <property type="term" value="F:methyltransferase activity"/>
    <property type="evidence" value="ECO:0007669"/>
    <property type="project" value="UniProtKB-KW"/>
</dbReference>